<keyword evidence="12" id="KW-1185">Reference proteome</keyword>
<dbReference type="AlphaFoldDB" id="A0A428THM7"/>
<dbReference type="PANTHER" id="PTHR43791">
    <property type="entry name" value="PERMEASE-RELATED"/>
    <property type="match status" value="1"/>
</dbReference>
<keyword evidence="2" id="KW-0813">Transport</keyword>
<feature type="transmembrane region" description="Helical" evidence="9">
    <location>
        <begin position="146"/>
        <end position="164"/>
    </location>
</feature>
<feature type="transmembrane region" description="Helical" evidence="9">
    <location>
        <begin position="458"/>
        <end position="479"/>
    </location>
</feature>
<evidence type="ECO:0000256" key="4">
    <source>
        <dbReference type="ARBA" id="ARBA00022989"/>
    </source>
</evidence>
<organism evidence="11 12">
    <name type="scientific">Fusarium oligoseptatum</name>
    <dbReference type="NCBI Taxonomy" id="2604345"/>
    <lineage>
        <taxon>Eukaryota</taxon>
        <taxon>Fungi</taxon>
        <taxon>Dikarya</taxon>
        <taxon>Ascomycota</taxon>
        <taxon>Pezizomycotina</taxon>
        <taxon>Sordariomycetes</taxon>
        <taxon>Hypocreomycetidae</taxon>
        <taxon>Hypocreales</taxon>
        <taxon>Nectriaceae</taxon>
        <taxon>Fusarium</taxon>
        <taxon>Fusarium solani species complex</taxon>
    </lineage>
</organism>
<dbReference type="EMBL" id="NKCK01000083">
    <property type="protein sequence ID" value="RSM01556.1"/>
    <property type="molecule type" value="Genomic_DNA"/>
</dbReference>
<keyword evidence="5 9" id="KW-0472">Membrane</keyword>
<evidence type="ECO:0000256" key="7">
    <source>
        <dbReference type="ARBA" id="ARBA00037968"/>
    </source>
</evidence>
<evidence type="ECO:0000256" key="5">
    <source>
        <dbReference type="ARBA" id="ARBA00023136"/>
    </source>
</evidence>
<feature type="transmembrane region" description="Helical" evidence="9">
    <location>
        <begin position="241"/>
        <end position="259"/>
    </location>
</feature>
<dbReference type="Proteomes" id="UP000287144">
    <property type="component" value="Unassembled WGS sequence"/>
</dbReference>
<comment type="subcellular location">
    <subcellularLocation>
        <location evidence="1">Membrane</location>
        <topology evidence="1">Multi-pass membrane protein</topology>
    </subcellularLocation>
</comment>
<evidence type="ECO:0000256" key="8">
    <source>
        <dbReference type="SAM" id="MobiDB-lite"/>
    </source>
</evidence>
<evidence type="ECO:0000256" key="6">
    <source>
        <dbReference type="ARBA" id="ARBA00023180"/>
    </source>
</evidence>
<protein>
    <recommendedName>
        <fullName evidence="10">Major facilitator superfamily (MFS) profile domain-containing protein</fullName>
    </recommendedName>
</protein>
<proteinExistence type="inferred from homology"/>
<dbReference type="InterPro" id="IPR020846">
    <property type="entry name" value="MFS_dom"/>
</dbReference>
<dbReference type="InterPro" id="IPR011701">
    <property type="entry name" value="MFS"/>
</dbReference>
<comment type="similarity">
    <text evidence="7">Belongs to the major facilitator superfamily. Allantoate permease family.</text>
</comment>
<feature type="transmembrane region" description="Helical" evidence="9">
    <location>
        <begin position="208"/>
        <end position="229"/>
    </location>
</feature>
<evidence type="ECO:0000256" key="3">
    <source>
        <dbReference type="ARBA" id="ARBA00022692"/>
    </source>
</evidence>
<name>A0A428THM7_9HYPO</name>
<evidence type="ECO:0000256" key="9">
    <source>
        <dbReference type="SAM" id="Phobius"/>
    </source>
</evidence>
<evidence type="ECO:0000313" key="12">
    <source>
        <dbReference type="Proteomes" id="UP000287144"/>
    </source>
</evidence>
<keyword evidence="6" id="KW-0325">Glycoprotein</keyword>
<dbReference type="InterPro" id="IPR036259">
    <property type="entry name" value="MFS_trans_sf"/>
</dbReference>
<accession>A0A428THM7</accession>
<dbReference type="GO" id="GO:0016020">
    <property type="term" value="C:membrane"/>
    <property type="evidence" value="ECO:0007669"/>
    <property type="project" value="UniProtKB-SubCell"/>
</dbReference>
<evidence type="ECO:0000256" key="1">
    <source>
        <dbReference type="ARBA" id="ARBA00004141"/>
    </source>
</evidence>
<feature type="transmembrane region" description="Helical" evidence="9">
    <location>
        <begin position="116"/>
        <end position="134"/>
    </location>
</feature>
<feature type="region of interest" description="Disordered" evidence="8">
    <location>
        <begin position="1"/>
        <end position="23"/>
    </location>
</feature>
<dbReference type="PANTHER" id="PTHR43791:SF63">
    <property type="entry name" value="HIGH AFFINITY CYSTEINE TRANSPORTER"/>
    <property type="match status" value="1"/>
</dbReference>
<dbReference type="Gene3D" id="1.20.1250.20">
    <property type="entry name" value="MFS general substrate transporter like domains"/>
    <property type="match status" value="1"/>
</dbReference>
<keyword evidence="4 9" id="KW-1133">Transmembrane helix</keyword>
<keyword evidence="3 9" id="KW-0812">Transmembrane</keyword>
<dbReference type="PROSITE" id="PS50850">
    <property type="entry name" value="MFS"/>
    <property type="match status" value="1"/>
</dbReference>
<dbReference type="FunFam" id="1.20.1250.20:FF:000064">
    <property type="entry name" value="MFS allantoate transporter"/>
    <property type="match status" value="1"/>
</dbReference>
<sequence length="521" mass="58879">MSNVPETEVVPKAASTHKEDIERKTSLAEDVSKGDQTQYHKIDKELAKYAGGEAIHISPEESTRLRKMIDKRVLLVMITTYFLQAIDKGTLSFASIMNMPADVGMALPDGKPGPNWPWLTTCVYIGILFVEYPQNYIIARVPVAKYLSFSIIAWSIVLGCHAATSNMAGLITVRTLLGIFESACQPAFVVLSGMWYRREEQASRVTYWYMMNGAQQIVGGLLAYCFTLIDAGPLKNWQWLFLSYAIISFIFGIFVGWWMPDSPMRAKCFSEEDKRLMIERVRDNQTGIQNKTFKKEQAIEALKDPQTWCYAVVSVLSQTSSSREPSTFSTLQTQLLAMVLGFYIIIVLLGSVWLVKKFNQNIYIMLGFVIPSFIGTILLMTVKNTNFSTSVGLLICYYITLSFWSAQTLGLSMMSRNVAGQTKKTFVIANNFIWWSAGNAAGSQVFLAREAPRYHTAFATHLGCYAALVLILIFFRWHLSRENKRRDEMAAAGVREAADDRMVHAFEDLTDKENPNFRYVL</sequence>
<evidence type="ECO:0000256" key="2">
    <source>
        <dbReference type="ARBA" id="ARBA00022448"/>
    </source>
</evidence>
<dbReference type="GO" id="GO:0033229">
    <property type="term" value="F:cysteine transmembrane transporter activity"/>
    <property type="evidence" value="ECO:0007669"/>
    <property type="project" value="TreeGrafter"/>
</dbReference>
<evidence type="ECO:0000313" key="11">
    <source>
        <dbReference type="EMBL" id="RSM01556.1"/>
    </source>
</evidence>
<evidence type="ECO:0000259" key="10">
    <source>
        <dbReference type="PROSITE" id="PS50850"/>
    </source>
</evidence>
<dbReference type="SUPFAM" id="SSF103473">
    <property type="entry name" value="MFS general substrate transporter"/>
    <property type="match status" value="1"/>
</dbReference>
<feature type="transmembrane region" description="Helical" evidence="9">
    <location>
        <begin position="73"/>
        <end position="96"/>
    </location>
</feature>
<reference evidence="11 12" key="1">
    <citation type="submission" date="2017-06" db="EMBL/GenBank/DDBJ databases">
        <title>Comparative genomic analysis of Ambrosia Fusariam Clade fungi.</title>
        <authorList>
            <person name="Stajich J.E."/>
            <person name="Carrillo J."/>
            <person name="Kijimoto T."/>
            <person name="Eskalen A."/>
            <person name="O'Donnell K."/>
            <person name="Kasson M."/>
        </authorList>
    </citation>
    <scope>NUCLEOTIDE SEQUENCE [LARGE SCALE GENOMIC DNA]</scope>
    <source>
        <strain evidence="11 12">NRRL62579</strain>
    </source>
</reference>
<feature type="transmembrane region" description="Helical" evidence="9">
    <location>
        <begin position="387"/>
        <end position="406"/>
    </location>
</feature>
<feature type="transmembrane region" description="Helical" evidence="9">
    <location>
        <begin position="335"/>
        <end position="355"/>
    </location>
</feature>
<feature type="domain" description="Major facilitator superfamily (MFS) profile" evidence="10">
    <location>
        <begin position="73"/>
        <end position="484"/>
    </location>
</feature>
<feature type="transmembrane region" description="Helical" evidence="9">
    <location>
        <begin position="361"/>
        <end position="380"/>
    </location>
</feature>
<comment type="caution">
    <text evidence="11">The sequence shown here is derived from an EMBL/GenBank/DDBJ whole genome shotgun (WGS) entry which is preliminary data.</text>
</comment>
<dbReference type="Pfam" id="PF07690">
    <property type="entry name" value="MFS_1"/>
    <property type="match status" value="1"/>
</dbReference>
<gene>
    <name evidence="11" type="ORF">CEP52_008456</name>
</gene>